<comment type="caution">
    <text evidence="1">The sequence shown here is derived from an EMBL/GenBank/DDBJ whole genome shotgun (WGS) entry which is preliminary data.</text>
</comment>
<name>A0A811RA57_9POAL</name>
<accession>A0A811RA57</accession>
<sequence>MACKVQQQMEVSDFSVLSGSIQVSVNLVVFRFKPRTYCTSSSSSWRSITSTSVAAWRGGGVETRRRSGLEIIGGAAAWCSGAARW</sequence>
<evidence type="ECO:0000313" key="1">
    <source>
        <dbReference type="EMBL" id="CAD6266911.1"/>
    </source>
</evidence>
<dbReference type="EMBL" id="CAJGYO010000014">
    <property type="protein sequence ID" value="CAD6266911.1"/>
    <property type="molecule type" value="Genomic_DNA"/>
</dbReference>
<organism evidence="1 2">
    <name type="scientific">Miscanthus lutarioriparius</name>
    <dbReference type="NCBI Taxonomy" id="422564"/>
    <lineage>
        <taxon>Eukaryota</taxon>
        <taxon>Viridiplantae</taxon>
        <taxon>Streptophyta</taxon>
        <taxon>Embryophyta</taxon>
        <taxon>Tracheophyta</taxon>
        <taxon>Spermatophyta</taxon>
        <taxon>Magnoliopsida</taxon>
        <taxon>Liliopsida</taxon>
        <taxon>Poales</taxon>
        <taxon>Poaceae</taxon>
        <taxon>PACMAD clade</taxon>
        <taxon>Panicoideae</taxon>
        <taxon>Andropogonodae</taxon>
        <taxon>Andropogoneae</taxon>
        <taxon>Saccharinae</taxon>
        <taxon>Miscanthus</taxon>
    </lineage>
</organism>
<reference evidence="1" key="1">
    <citation type="submission" date="2020-10" db="EMBL/GenBank/DDBJ databases">
        <authorList>
            <person name="Han B."/>
            <person name="Lu T."/>
            <person name="Zhao Q."/>
            <person name="Huang X."/>
            <person name="Zhao Y."/>
        </authorList>
    </citation>
    <scope>NUCLEOTIDE SEQUENCE</scope>
</reference>
<evidence type="ECO:0000313" key="2">
    <source>
        <dbReference type="Proteomes" id="UP000604825"/>
    </source>
</evidence>
<keyword evidence="2" id="KW-1185">Reference proteome</keyword>
<proteinExistence type="predicted"/>
<protein>
    <submittedName>
        <fullName evidence="1">Uncharacterized protein</fullName>
    </submittedName>
</protein>
<dbReference type="AlphaFoldDB" id="A0A811RA57"/>
<dbReference type="Proteomes" id="UP000604825">
    <property type="component" value="Unassembled WGS sequence"/>
</dbReference>
<gene>
    <name evidence="1" type="ORF">NCGR_LOCUS50216</name>
</gene>